<feature type="domain" description="Enoyl reductase (ER)" evidence="1">
    <location>
        <begin position="10"/>
        <end position="310"/>
    </location>
</feature>
<gene>
    <name evidence="2" type="ORF">J6I44_16445</name>
</gene>
<dbReference type="InterPro" id="IPR050700">
    <property type="entry name" value="YIM1/Zinc_Alcohol_DH_Fams"/>
</dbReference>
<dbReference type="InterPro" id="IPR013154">
    <property type="entry name" value="ADH-like_N"/>
</dbReference>
<dbReference type="PANTHER" id="PTHR11695:SF294">
    <property type="entry name" value="RETICULON-4-INTERACTING PROTEIN 1, MITOCHONDRIAL"/>
    <property type="match status" value="1"/>
</dbReference>
<evidence type="ECO:0000259" key="1">
    <source>
        <dbReference type="SMART" id="SM00829"/>
    </source>
</evidence>
<dbReference type="Proteomes" id="UP001207918">
    <property type="component" value="Unassembled WGS sequence"/>
</dbReference>
<dbReference type="InterPro" id="IPR020843">
    <property type="entry name" value="ER"/>
</dbReference>
<evidence type="ECO:0000313" key="2">
    <source>
        <dbReference type="EMBL" id="MCW9708453.1"/>
    </source>
</evidence>
<evidence type="ECO:0000313" key="3">
    <source>
        <dbReference type="Proteomes" id="UP001207918"/>
    </source>
</evidence>
<dbReference type="Gene3D" id="3.40.50.720">
    <property type="entry name" value="NAD(P)-binding Rossmann-like Domain"/>
    <property type="match status" value="1"/>
</dbReference>
<dbReference type="SUPFAM" id="SSF51735">
    <property type="entry name" value="NAD(P)-binding Rossmann-fold domains"/>
    <property type="match status" value="1"/>
</dbReference>
<reference evidence="2 3" key="1">
    <citation type="submission" date="2021-03" db="EMBL/GenBank/DDBJ databases">
        <title>Aliifodinibius sp. nov., a new bacterium isolated from saline soil.</title>
        <authorList>
            <person name="Galisteo C."/>
            <person name="De La Haba R."/>
            <person name="Sanchez-Porro C."/>
            <person name="Ventosa A."/>
        </authorList>
    </citation>
    <scope>NUCLEOTIDE SEQUENCE [LARGE SCALE GENOMIC DNA]</scope>
    <source>
        <strain evidence="2 3">1BSP15-2V2</strain>
    </source>
</reference>
<dbReference type="SMART" id="SM00829">
    <property type="entry name" value="PKS_ER"/>
    <property type="match status" value="1"/>
</dbReference>
<dbReference type="PANTHER" id="PTHR11695">
    <property type="entry name" value="ALCOHOL DEHYDROGENASE RELATED"/>
    <property type="match status" value="1"/>
</dbReference>
<dbReference type="Pfam" id="PF13602">
    <property type="entry name" value="ADH_zinc_N_2"/>
    <property type="match status" value="1"/>
</dbReference>
<sequence>MKAALYDSFGDPEQVKVGDIDPPEVGEGEVLVRIEAAGVNPVDAAVQRGHLQGRLPHTFPIIPGWDMAGVIEERGFSARRFEVGDAVFGYARRPVVQWGTFAEYVVIPESYLAKQPQSIPATEAGAIPLTGLTAYQSIFDAGRLEAEETILILGASGGVGSFAIQLAKTEGAEVIGVASQSNHDYMKQLGADATIDYHSEHIGEATLDIAPEGVDLIFDCSSGESMQQSLSALKNDGKLVSILNTGENLDPDIDFEYVFVEPNSSQLDTLADLVDADKLDIHISKTYSLDETPQALQNIEQRHTKGKTIIIP</sequence>
<dbReference type="RefSeq" id="WP_265767237.1">
    <property type="nucleotide sequence ID" value="NZ_JAGGJA010000013.1"/>
</dbReference>
<dbReference type="Gene3D" id="3.90.180.10">
    <property type="entry name" value="Medium-chain alcohol dehydrogenases, catalytic domain"/>
    <property type="match status" value="1"/>
</dbReference>
<comment type="caution">
    <text evidence="2">The sequence shown here is derived from an EMBL/GenBank/DDBJ whole genome shotgun (WGS) entry which is preliminary data.</text>
</comment>
<dbReference type="InterPro" id="IPR011032">
    <property type="entry name" value="GroES-like_sf"/>
</dbReference>
<dbReference type="SUPFAM" id="SSF50129">
    <property type="entry name" value="GroES-like"/>
    <property type="match status" value="1"/>
</dbReference>
<proteinExistence type="predicted"/>
<accession>A0ABT3PRG2</accession>
<dbReference type="EMBL" id="JAGGJA010000013">
    <property type="protein sequence ID" value="MCW9708453.1"/>
    <property type="molecule type" value="Genomic_DNA"/>
</dbReference>
<dbReference type="CDD" id="cd05289">
    <property type="entry name" value="MDR_like_2"/>
    <property type="match status" value="1"/>
</dbReference>
<dbReference type="InterPro" id="IPR036291">
    <property type="entry name" value="NAD(P)-bd_dom_sf"/>
</dbReference>
<organism evidence="2 3">
    <name type="scientific">Fodinibius salsisoli</name>
    <dbReference type="NCBI Taxonomy" id="2820877"/>
    <lineage>
        <taxon>Bacteria</taxon>
        <taxon>Pseudomonadati</taxon>
        <taxon>Balneolota</taxon>
        <taxon>Balneolia</taxon>
        <taxon>Balneolales</taxon>
        <taxon>Balneolaceae</taxon>
        <taxon>Fodinibius</taxon>
    </lineage>
</organism>
<protein>
    <submittedName>
        <fullName evidence="2">NADP-dependent oxidoreductase</fullName>
    </submittedName>
</protein>
<dbReference type="Pfam" id="PF08240">
    <property type="entry name" value="ADH_N"/>
    <property type="match status" value="1"/>
</dbReference>
<name>A0ABT3PRG2_9BACT</name>
<keyword evidence="3" id="KW-1185">Reference proteome</keyword>